<organism evidence="2 3">
    <name type="scientific">Plasmodium relictum</name>
    <dbReference type="NCBI Taxonomy" id="85471"/>
    <lineage>
        <taxon>Eukaryota</taxon>
        <taxon>Sar</taxon>
        <taxon>Alveolata</taxon>
        <taxon>Apicomplexa</taxon>
        <taxon>Aconoidasida</taxon>
        <taxon>Haemosporida</taxon>
        <taxon>Plasmodiidae</taxon>
        <taxon>Plasmodium</taxon>
        <taxon>Plasmodium (Haemamoeba)</taxon>
    </lineage>
</organism>
<dbReference type="KEGG" id="prel:PRELSG_0821800"/>
<proteinExistence type="predicted"/>
<feature type="transmembrane region" description="Helical" evidence="1">
    <location>
        <begin position="717"/>
        <end position="735"/>
    </location>
</feature>
<feature type="transmembrane region" description="Helical" evidence="1">
    <location>
        <begin position="866"/>
        <end position="889"/>
    </location>
</feature>
<evidence type="ECO:0000313" key="2">
    <source>
        <dbReference type="EMBL" id="CRG99792.1"/>
    </source>
</evidence>
<sequence>MFLQKKKKIYYFLVTLAPVYIYYKRNKKNEFETIKNNNDIEKIKTLNINNIFSYFPLFILNIYDNYIYNNKTLKRIYFTYKNSNRKYYHIKNVIEENEAKIKYDFVYNEKNLYNKLYFYELVLEKSIKYAILSPQLSIYILKQLSEYCVNLNTSLYNEKEFKKKKNHNDKKEWSFIRSIKNIKINHYDERNNNQKKNKNIQMKDKELSKKYNIYEKYDIHKFIEVDLEEKDRRNNSDQISLNLLYLLNQVYDNANRICLNTNTNIYINFYMINILKYICYKNYRNLLLNDLKFDELSRICRKRNFLDYINYYLNFFFSDKSDKIKKESANKSLFYHNPNVKLESIYNFSNDIDKGNIIKNNVDYDEEEKKKNNEKLDFNNSVINTNNLKDELERKTKKQIFFSEFFNNKNKRNKKKNQENEINDNVNEKTDDSKMIDINKKNEKYINDSSVNINNILVEKKKKLLEDKNFINDVKILNDLYIVLYLRLLFECSIKLLSIKKNLYLLDKKEKFEKENKIIYMNTSDVINDLKVNFLKRFRKKEKENFIFSYNKLNEFSENKKFKRKDIIISFNNLINKIDNLKKKNGNDLRKEDDLEMKNKDFILINSKKDILQNESSSNKINNSFSLYMNKLMGNELYSIFSDSKKKLLKYIYDMNTYIDMKIYKIKRNINYYVFNFDEVLINKYYNLIHKNNVNKINTHLNKSRERSIDLKKFNDIYFSMITNLNNIFAYVYLIDEKKCANKILNIYNTNIFYKYNYLNENQNIFYRNDVKKYLDYFNNLLNFTDENNNFKKIGFFYCKNDINLLLFLYSQRIKNCFYIFKYIYNKYNFKKNYYFNFLFYKLNFLILSKRAYFNFFDFTYFAYNNLFNCFSFFYFLFSYSYLLFFLVYQMKTFSSINYFNIFTQYCTYMYFYKLYNNIKNIYDCPC</sequence>
<keyword evidence="1" id="KW-0812">Transmembrane</keyword>
<keyword evidence="1" id="KW-0472">Membrane</keyword>
<dbReference type="OMA" id="NDHICSN"/>
<dbReference type="Proteomes" id="UP000220158">
    <property type="component" value="Chromosome 8"/>
</dbReference>
<feature type="transmembrane region" description="Helical" evidence="1">
    <location>
        <begin position="834"/>
        <end position="854"/>
    </location>
</feature>
<dbReference type="EMBL" id="LN835303">
    <property type="protein sequence ID" value="CRG99792.1"/>
    <property type="molecule type" value="Genomic_DNA"/>
</dbReference>
<evidence type="ECO:0000256" key="1">
    <source>
        <dbReference type="SAM" id="Phobius"/>
    </source>
</evidence>
<keyword evidence="3" id="KW-1185">Reference proteome</keyword>
<reference evidence="2 3" key="1">
    <citation type="submission" date="2015-04" db="EMBL/GenBank/DDBJ databases">
        <authorList>
            <consortium name="Pathogen Informatics"/>
        </authorList>
    </citation>
    <scope>NUCLEOTIDE SEQUENCE [LARGE SCALE GENOMIC DNA]</scope>
    <source>
        <strain evidence="2 3">SGS1</strain>
    </source>
</reference>
<dbReference type="OrthoDB" id="377824at2759"/>
<dbReference type="GeneID" id="39735894"/>
<evidence type="ECO:0000313" key="3">
    <source>
        <dbReference type="Proteomes" id="UP000220158"/>
    </source>
</evidence>
<accession>A0A1J1H8M1</accession>
<protein>
    <submittedName>
        <fullName evidence="2">Uncharacterized protein</fullName>
    </submittedName>
</protein>
<dbReference type="AlphaFoldDB" id="A0A1J1H8M1"/>
<gene>
    <name evidence="2" type="ORF">PRELSG_0821800</name>
</gene>
<name>A0A1J1H8M1_PLARL</name>
<dbReference type="VEuPathDB" id="PlasmoDB:PRELSG_0821800"/>
<keyword evidence="1" id="KW-1133">Transmembrane helix</keyword>
<dbReference type="RefSeq" id="XP_028532797.1">
    <property type="nucleotide sequence ID" value="XM_028676293.1"/>
</dbReference>